<reference evidence="1" key="1">
    <citation type="submission" date="2023-05" db="EMBL/GenBank/DDBJ databases">
        <authorList>
            <person name="Stuckert A."/>
        </authorList>
    </citation>
    <scope>NUCLEOTIDE SEQUENCE</scope>
</reference>
<keyword evidence="2" id="KW-1185">Reference proteome</keyword>
<protein>
    <submittedName>
        <fullName evidence="1">Uncharacterized protein</fullName>
    </submittedName>
</protein>
<accession>A0ABN9ALJ5</accession>
<dbReference type="EMBL" id="CATNWA010000297">
    <property type="protein sequence ID" value="CAI9536070.1"/>
    <property type="molecule type" value="Genomic_DNA"/>
</dbReference>
<sequence>MVSLPLADTECYWYRAKLIVTSKVLKITKDDDNIIQSKKRRILLSISIGIKTIVHSHHIHTKIVQDP</sequence>
<organism evidence="1 2">
    <name type="scientific">Staurois parvus</name>
    <dbReference type="NCBI Taxonomy" id="386267"/>
    <lineage>
        <taxon>Eukaryota</taxon>
        <taxon>Metazoa</taxon>
        <taxon>Chordata</taxon>
        <taxon>Craniata</taxon>
        <taxon>Vertebrata</taxon>
        <taxon>Euteleostomi</taxon>
        <taxon>Amphibia</taxon>
        <taxon>Batrachia</taxon>
        <taxon>Anura</taxon>
        <taxon>Neobatrachia</taxon>
        <taxon>Ranoidea</taxon>
        <taxon>Ranidae</taxon>
        <taxon>Staurois</taxon>
    </lineage>
</organism>
<feature type="non-terminal residue" evidence="1">
    <location>
        <position position="67"/>
    </location>
</feature>
<evidence type="ECO:0000313" key="2">
    <source>
        <dbReference type="Proteomes" id="UP001162483"/>
    </source>
</evidence>
<name>A0ABN9ALJ5_9NEOB</name>
<dbReference type="Proteomes" id="UP001162483">
    <property type="component" value="Unassembled WGS sequence"/>
</dbReference>
<gene>
    <name evidence="1" type="ORF">SPARVUS_LOCUS978646</name>
</gene>
<comment type="caution">
    <text evidence="1">The sequence shown here is derived from an EMBL/GenBank/DDBJ whole genome shotgun (WGS) entry which is preliminary data.</text>
</comment>
<evidence type="ECO:0000313" key="1">
    <source>
        <dbReference type="EMBL" id="CAI9536070.1"/>
    </source>
</evidence>
<proteinExistence type="predicted"/>